<dbReference type="RefSeq" id="WP_373949365.1">
    <property type="nucleotide sequence ID" value="NZ_JBHDLN010000003.1"/>
</dbReference>
<sequence length="104" mass="12201">MYDKKLMYLPWTIVKVNMYGWKNGKRDFVYTEASRKRYQTQASAKAAAKKMKLPFESNMADAGEYWTLAKADDDYPGGFMLHINHEERIFVDNADLSFIQMDNE</sequence>
<comment type="caution">
    <text evidence="1">The sequence shown here is derived from an EMBL/GenBank/DDBJ whole genome shotgun (WGS) entry which is preliminary data.</text>
</comment>
<dbReference type="EMBL" id="JBHDLN010000003">
    <property type="protein sequence ID" value="MFB0841755.1"/>
    <property type="molecule type" value="Genomic_DNA"/>
</dbReference>
<keyword evidence="2" id="KW-1185">Reference proteome</keyword>
<gene>
    <name evidence="1" type="ORF">ACEU3E_06220</name>
</gene>
<evidence type="ECO:0000313" key="2">
    <source>
        <dbReference type="Proteomes" id="UP001575622"/>
    </source>
</evidence>
<name>A0ABV4UVB0_9BACL</name>
<dbReference type="Proteomes" id="UP001575622">
    <property type="component" value="Unassembled WGS sequence"/>
</dbReference>
<proteinExistence type="predicted"/>
<reference evidence="1 2" key="1">
    <citation type="submission" date="2024-09" db="EMBL/GenBank/DDBJ databases">
        <authorList>
            <person name="Makale K.P.P."/>
            <person name="Makhzoum A."/>
            <person name="Rantong G."/>
            <person name="Rahube T.O."/>
        </authorList>
    </citation>
    <scope>NUCLEOTIDE SEQUENCE [LARGE SCALE GENOMIC DNA]</scope>
    <source>
        <strain evidence="1 2">KM_D13</strain>
    </source>
</reference>
<accession>A0ABV4UVB0</accession>
<protein>
    <submittedName>
        <fullName evidence="1">Uncharacterized protein</fullName>
    </submittedName>
</protein>
<evidence type="ECO:0000313" key="1">
    <source>
        <dbReference type="EMBL" id="MFB0841755.1"/>
    </source>
</evidence>
<organism evidence="1 2">
    <name type="scientific">Paenibacillus oleatilyticus</name>
    <dbReference type="NCBI Taxonomy" id="2594886"/>
    <lineage>
        <taxon>Bacteria</taxon>
        <taxon>Bacillati</taxon>
        <taxon>Bacillota</taxon>
        <taxon>Bacilli</taxon>
        <taxon>Bacillales</taxon>
        <taxon>Paenibacillaceae</taxon>
        <taxon>Paenibacillus</taxon>
    </lineage>
</organism>